<proteinExistence type="predicted"/>
<feature type="chain" id="PRO_5002180642" evidence="2">
    <location>
        <begin position="20"/>
        <end position="184"/>
    </location>
</feature>
<keyword evidence="1" id="KW-0472">Membrane</keyword>
<feature type="transmembrane region" description="Helical" evidence="1">
    <location>
        <begin position="46"/>
        <end position="66"/>
    </location>
</feature>
<dbReference type="OrthoDB" id="3267885at2759"/>
<reference evidence="4" key="2">
    <citation type="submission" date="2015-01" db="EMBL/GenBank/DDBJ databases">
        <title>Evolutionary Origins and Diversification of the Mycorrhizal Mutualists.</title>
        <authorList>
            <consortium name="DOE Joint Genome Institute"/>
            <consortium name="Mycorrhizal Genomics Consortium"/>
            <person name="Kohler A."/>
            <person name="Kuo A."/>
            <person name="Nagy L.G."/>
            <person name="Floudas D."/>
            <person name="Copeland A."/>
            <person name="Barry K.W."/>
            <person name="Cichocki N."/>
            <person name="Veneault-Fourrey C."/>
            <person name="LaButti K."/>
            <person name="Lindquist E.A."/>
            <person name="Lipzen A."/>
            <person name="Lundell T."/>
            <person name="Morin E."/>
            <person name="Murat C."/>
            <person name="Riley R."/>
            <person name="Ohm R."/>
            <person name="Sun H."/>
            <person name="Tunlid A."/>
            <person name="Henrissat B."/>
            <person name="Grigoriev I.V."/>
            <person name="Hibbett D.S."/>
            <person name="Martin F."/>
        </authorList>
    </citation>
    <scope>NUCLEOTIDE SEQUENCE [LARGE SCALE GENOMIC DNA]</scope>
    <source>
        <strain evidence="4">MUT 4182</strain>
    </source>
</reference>
<dbReference type="EMBL" id="KN823224">
    <property type="protein sequence ID" value="KIO19396.1"/>
    <property type="molecule type" value="Genomic_DNA"/>
</dbReference>
<sequence length="184" mass="19959">MTRQLSVLLCHLSSLSVLGVVDWEYRPSIVQDGWLNFHSLKKSKPVFIALGVITLVTVFVGTQFTIGEDGFDFRGAGKGGVVPEEVLFLVGPPANSIRENLNPGVQYVTGWNAGGMTNVIMPYNAKLLVEPPLLNLQVHVVYTAMLSDRVAIIPPLTPDLAHVGGKPKQVPPINFGEIFDIGKN</sequence>
<dbReference type="HOGENOM" id="CLU_1469256_0_0_1"/>
<dbReference type="AlphaFoldDB" id="A0A0C3Q6H8"/>
<evidence type="ECO:0000313" key="3">
    <source>
        <dbReference type="EMBL" id="KIO19396.1"/>
    </source>
</evidence>
<dbReference type="Proteomes" id="UP000054248">
    <property type="component" value="Unassembled WGS sequence"/>
</dbReference>
<name>A0A0C3Q6H8_9AGAM</name>
<accession>A0A0C3Q6H8</accession>
<gene>
    <name evidence="3" type="ORF">M407DRAFT_30970</name>
</gene>
<protein>
    <submittedName>
        <fullName evidence="3">Uncharacterized protein</fullName>
    </submittedName>
</protein>
<reference evidence="3 4" key="1">
    <citation type="submission" date="2014-04" db="EMBL/GenBank/DDBJ databases">
        <authorList>
            <consortium name="DOE Joint Genome Institute"/>
            <person name="Kuo A."/>
            <person name="Girlanda M."/>
            <person name="Perotto S."/>
            <person name="Kohler A."/>
            <person name="Nagy L.G."/>
            <person name="Floudas D."/>
            <person name="Copeland A."/>
            <person name="Barry K.W."/>
            <person name="Cichocki N."/>
            <person name="Veneault-Fourrey C."/>
            <person name="LaButti K."/>
            <person name="Lindquist E.A."/>
            <person name="Lipzen A."/>
            <person name="Lundell T."/>
            <person name="Morin E."/>
            <person name="Murat C."/>
            <person name="Sun H."/>
            <person name="Tunlid A."/>
            <person name="Henrissat B."/>
            <person name="Grigoriev I.V."/>
            <person name="Hibbett D.S."/>
            <person name="Martin F."/>
            <person name="Nordberg H.P."/>
            <person name="Cantor M.N."/>
            <person name="Hua S.X."/>
        </authorList>
    </citation>
    <scope>NUCLEOTIDE SEQUENCE [LARGE SCALE GENOMIC DNA]</scope>
    <source>
        <strain evidence="3 4">MUT 4182</strain>
    </source>
</reference>
<keyword evidence="2" id="KW-0732">Signal</keyword>
<evidence type="ECO:0000256" key="1">
    <source>
        <dbReference type="SAM" id="Phobius"/>
    </source>
</evidence>
<organism evidence="3 4">
    <name type="scientific">Tulasnella calospora MUT 4182</name>
    <dbReference type="NCBI Taxonomy" id="1051891"/>
    <lineage>
        <taxon>Eukaryota</taxon>
        <taxon>Fungi</taxon>
        <taxon>Dikarya</taxon>
        <taxon>Basidiomycota</taxon>
        <taxon>Agaricomycotina</taxon>
        <taxon>Agaricomycetes</taxon>
        <taxon>Cantharellales</taxon>
        <taxon>Tulasnellaceae</taxon>
        <taxon>Tulasnella</taxon>
    </lineage>
</organism>
<dbReference type="STRING" id="1051891.A0A0C3Q6H8"/>
<keyword evidence="1" id="KW-1133">Transmembrane helix</keyword>
<feature type="signal peptide" evidence="2">
    <location>
        <begin position="1"/>
        <end position="19"/>
    </location>
</feature>
<evidence type="ECO:0000256" key="2">
    <source>
        <dbReference type="SAM" id="SignalP"/>
    </source>
</evidence>
<evidence type="ECO:0000313" key="4">
    <source>
        <dbReference type="Proteomes" id="UP000054248"/>
    </source>
</evidence>
<keyword evidence="4" id="KW-1185">Reference proteome</keyword>
<keyword evidence="1" id="KW-0812">Transmembrane</keyword>